<dbReference type="AlphaFoldDB" id="A0A182IZH7"/>
<feature type="region of interest" description="Disordered" evidence="1">
    <location>
        <begin position="40"/>
        <end position="61"/>
    </location>
</feature>
<reference evidence="2" key="1">
    <citation type="submission" date="2022-08" db="UniProtKB">
        <authorList>
            <consortium name="EnsemblMetazoa"/>
        </authorList>
    </citation>
    <scope>IDENTIFICATION</scope>
    <source>
        <strain evidence="2">EBRO</strain>
    </source>
</reference>
<name>A0A182IZH7_ANOAO</name>
<evidence type="ECO:0000256" key="1">
    <source>
        <dbReference type="SAM" id="MobiDB-lite"/>
    </source>
</evidence>
<organism evidence="2">
    <name type="scientific">Anopheles atroparvus</name>
    <name type="common">European mosquito</name>
    <dbReference type="NCBI Taxonomy" id="41427"/>
    <lineage>
        <taxon>Eukaryota</taxon>
        <taxon>Metazoa</taxon>
        <taxon>Ecdysozoa</taxon>
        <taxon>Arthropoda</taxon>
        <taxon>Hexapoda</taxon>
        <taxon>Insecta</taxon>
        <taxon>Pterygota</taxon>
        <taxon>Neoptera</taxon>
        <taxon>Endopterygota</taxon>
        <taxon>Diptera</taxon>
        <taxon>Nematocera</taxon>
        <taxon>Culicoidea</taxon>
        <taxon>Culicidae</taxon>
        <taxon>Anophelinae</taxon>
        <taxon>Anopheles</taxon>
    </lineage>
</organism>
<accession>A0A182IZH7</accession>
<dbReference type="EnsemblMetazoa" id="AATE008467-RA">
    <property type="protein sequence ID" value="AATE008467-PA.1"/>
    <property type="gene ID" value="AATE008467"/>
</dbReference>
<proteinExistence type="predicted"/>
<dbReference type="VEuPathDB" id="VectorBase:AATE008467"/>
<feature type="compositionally biased region" description="Polar residues" evidence="1">
    <location>
        <begin position="49"/>
        <end position="61"/>
    </location>
</feature>
<evidence type="ECO:0000313" key="2">
    <source>
        <dbReference type="EnsemblMetazoa" id="AATE008467-PA.1"/>
    </source>
</evidence>
<sequence length="265" mass="29269">LFCSCTVSFFNSAKQISPWVFSPLLVQCVSSGSDSFFRSSPKLPRKHSSTPTFQHAATRSASPRAKMDKIAKPIFLFSVAVTVALVMGKQQDDDPLKSLFAGAGPNVWPPMMKWGRPGPPYPPPVDSGSVEYDGEYGGQPDVDQGGSAPLSIVKRSHARQPVCEVLLNMVYVGNGTDGYEYRPNHYVTESCLGSYNNFQNKCTETGLSCTQIRQKIYITRRKVTPADSQPTNCWEHVALKEIDAGCECMWPKEHIGDKHSFRLGK</sequence>
<protein>
    <submittedName>
        <fullName evidence="2">Uncharacterized protein</fullName>
    </submittedName>
</protein>